<comment type="caution">
    <text evidence="6">The sequence shown here is derived from an EMBL/GenBank/DDBJ whole genome shotgun (WGS) entry which is preliminary data.</text>
</comment>
<dbReference type="EMBL" id="SHKM01000001">
    <property type="protein sequence ID" value="RZT89754.1"/>
    <property type="molecule type" value="Genomic_DNA"/>
</dbReference>
<dbReference type="CDD" id="cd06308">
    <property type="entry name" value="PBP1_sensor_kinase-like"/>
    <property type="match status" value="1"/>
</dbReference>
<evidence type="ECO:0000256" key="4">
    <source>
        <dbReference type="SAM" id="SignalP"/>
    </source>
</evidence>
<dbReference type="Pfam" id="PF13407">
    <property type="entry name" value="Peripla_BP_4"/>
    <property type="match status" value="1"/>
</dbReference>
<dbReference type="Gene3D" id="3.40.50.2300">
    <property type="match status" value="2"/>
</dbReference>
<sequence>MFPNHKMRAWLFPALLLWCLAAAGGAQGGERPRLVAFAQDTLANDYRLAQVRALVEAFNRQPGVNFVFSDAQGETARQVADVEDFVARGVDVLIVSPRDSRALAPVLAKAYRQGIPVVLLMRRVEGDAYTTWVGPDDGQIGAAAAAFIAAELQGRGTVLVLQGIPGASTSQMRTAAFVEALRRHPGLRLHSIRPANYLRADAVKAVEEALEEGRPFDAIYAQSDSMASGARLALRKHGIDPGRLVIVGIDYIREARQAIADGEQRASFTYPLSTEATARVVRDILAGRPVPRRVVVPSQLVTRQGSARQEPVF</sequence>
<proteinExistence type="inferred from homology"/>
<evidence type="ECO:0000256" key="1">
    <source>
        <dbReference type="ARBA" id="ARBA00004196"/>
    </source>
</evidence>
<evidence type="ECO:0000256" key="3">
    <source>
        <dbReference type="ARBA" id="ARBA00022729"/>
    </source>
</evidence>
<dbReference type="InterPro" id="IPR025997">
    <property type="entry name" value="SBP_2_dom"/>
</dbReference>
<evidence type="ECO:0000256" key="2">
    <source>
        <dbReference type="ARBA" id="ARBA00007639"/>
    </source>
</evidence>
<dbReference type="InterPro" id="IPR028082">
    <property type="entry name" value="Peripla_BP_I"/>
</dbReference>
<organism evidence="6 7">
    <name type="scientific">Azospira oryzae</name>
    <dbReference type="NCBI Taxonomy" id="146939"/>
    <lineage>
        <taxon>Bacteria</taxon>
        <taxon>Pseudomonadati</taxon>
        <taxon>Pseudomonadota</taxon>
        <taxon>Betaproteobacteria</taxon>
        <taxon>Rhodocyclales</taxon>
        <taxon>Rhodocyclaceae</taxon>
        <taxon>Azospira</taxon>
    </lineage>
</organism>
<protein>
    <submittedName>
        <fullName evidence="6">Monosaccharide ABC transporter substrate-binding protein (CUT2 family)</fullName>
    </submittedName>
</protein>
<feature type="signal peptide" evidence="4">
    <location>
        <begin position="1"/>
        <end position="28"/>
    </location>
</feature>
<dbReference type="Proteomes" id="UP000292136">
    <property type="component" value="Unassembled WGS sequence"/>
</dbReference>
<feature type="chain" id="PRO_5046838826" evidence="4">
    <location>
        <begin position="29"/>
        <end position="313"/>
    </location>
</feature>
<comment type="similarity">
    <text evidence="2">Belongs to the bacterial solute-binding protein 2 family.</text>
</comment>
<gene>
    <name evidence="6" type="ORF">EV678_0548</name>
</gene>
<feature type="domain" description="Periplasmic binding protein" evidence="5">
    <location>
        <begin position="35"/>
        <end position="284"/>
    </location>
</feature>
<accession>A0ABY0IQA9</accession>
<reference evidence="6 7" key="1">
    <citation type="submission" date="2019-02" db="EMBL/GenBank/DDBJ databases">
        <title>Genomic Encyclopedia of Type Strains, Phase IV (KMG-IV): sequencing the most valuable type-strain genomes for metagenomic binning, comparative biology and taxonomic classification.</title>
        <authorList>
            <person name="Goeker M."/>
        </authorList>
    </citation>
    <scope>NUCLEOTIDE SEQUENCE [LARGE SCALE GENOMIC DNA]</scope>
    <source>
        <strain evidence="6 7">DSM 21223</strain>
    </source>
</reference>
<evidence type="ECO:0000313" key="7">
    <source>
        <dbReference type="Proteomes" id="UP000292136"/>
    </source>
</evidence>
<dbReference type="PANTHER" id="PTHR46847:SF1">
    <property type="entry name" value="D-ALLOSE-BINDING PERIPLASMIC PROTEIN-RELATED"/>
    <property type="match status" value="1"/>
</dbReference>
<evidence type="ECO:0000259" key="5">
    <source>
        <dbReference type="Pfam" id="PF13407"/>
    </source>
</evidence>
<keyword evidence="3 4" id="KW-0732">Signal</keyword>
<keyword evidence="7" id="KW-1185">Reference proteome</keyword>
<name>A0ABY0IQA9_9RHOO</name>
<dbReference type="SUPFAM" id="SSF53822">
    <property type="entry name" value="Periplasmic binding protein-like I"/>
    <property type="match status" value="1"/>
</dbReference>
<evidence type="ECO:0000313" key="6">
    <source>
        <dbReference type="EMBL" id="RZT89754.1"/>
    </source>
</evidence>
<comment type="subcellular location">
    <subcellularLocation>
        <location evidence="1">Cell envelope</location>
    </subcellularLocation>
</comment>
<dbReference type="PANTHER" id="PTHR46847">
    <property type="entry name" value="D-ALLOSE-BINDING PERIPLASMIC PROTEIN-RELATED"/>
    <property type="match status" value="1"/>
</dbReference>